<dbReference type="Proteomes" id="UP001447857">
    <property type="component" value="Chromosome"/>
</dbReference>
<proteinExistence type="predicted"/>
<feature type="domain" description="Ig-like" evidence="3">
    <location>
        <begin position="968"/>
        <end position="1054"/>
    </location>
</feature>
<evidence type="ECO:0000256" key="2">
    <source>
        <dbReference type="SAM" id="SignalP"/>
    </source>
</evidence>
<dbReference type="Gene3D" id="2.60.40.10">
    <property type="entry name" value="Immunoglobulins"/>
    <property type="match status" value="4"/>
</dbReference>
<dbReference type="EMBL" id="CP147988">
    <property type="protein sequence ID" value="WXK47873.1"/>
    <property type="molecule type" value="Genomic_DNA"/>
</dbReference>
<dbReference type="NCBIfam" id="TIGR04183">
    <property type="entry name" value="Por_Secre_tail"/>
    <property type="match status" value="1"/>
</dbReference>
<name>A0ABZ2Q6E3_9FLAO</name>
<dbReference type="RefSeq" id="WP_338838736.1">
    <property type="nucleotide sequence ID" value="NZ_CP147988.1"/>
</dbReference>
<dbReference type="InterPro" id="IPR026444">
    <property type="entry name" value="Secre_tail"/>
</dbReference>
<dbReference type="InterPro" id="IPR013783">
    <property type="entry name" value="Ig-like_fold"/>
</dbReference>
<keyword evidence="5" id="KW-1185">Reference proteome</keyword>
<protein>
    <submittedName>
        <fullName evidence="4">T9SS type A sorting domain-containing protein</fullName>
    </submittedName>
</protein>
<sequence length="2135" mass="229153">MKKIILFFLLLTNFIAHSQAPTGVKRVTIGNPAVIVITATEKAASGKGLANGSITLFPITGGITNGVGPYTYSWTKIGDGTFSSTAKDITGLKAGDYEVTVTENEKCTQKATFKVGEPLKELTVSYNETVINNCFGGTSTLKATADGGTLTTNGSYTYSWTITYEDNSTETKSTSSVTGKAGVYALTVFDNATPPNYAYETITVKHNPEIKVTPTTVGAKCFNEASGKITFNITGGTELTTGGYTVVVSTDYSQNNVVADPTQLKKGLYYFTVTDKLGCKYSPNPIPFEIEGPTSPVSIGSNIQQTQPSSSSALDGKIKISATGGTPGYTYTWYKGTTLINPDSDQNGEATGLDNGTYSVIVTDANGCTATKENLELKALDVAIEDHTDVKCFGESTGSITAKAVGGLGSGYTYKWYKIEGQNLIPQLPEQAQINNIPFGTYRVVVNEGQTPSVSAEYTLIQPNQPLQASVSTTKTICYGEANGTATLTVSGGTVGTGYTYLWSNGSTAKNQNSLVKGTYWVTVTDANNCSVTINNILIDQPNLIIIPTPTIKKVLINGQSTGEISLADATEGTGTLEYSWVSTNVTPAFSSNSKNISGLKAGDYTLTVKDGNSCTVSATFTVEENPKLVVSLAETSSIKCFGNTTGEITATVTGGSSIYTYEWSKLNGSTYDPISSAPSIISNQGFGKYKLTITDNVGAVESAEIDLGQPDQLTVSLASNVVNVLCYGNQTGAISINISGGITPYTYQWINSEDATFYKTSKDLSGIFAGTYSVLITDDNNCTIELKDIIVSQPTAPLAINDLQVKNLTGFETKNGILEVNVTGGTQAYTYEWRVKGTSPIIGSTNKIDQLTIGTYVLTVTDQNNCTIEKEYTLTQPPRLDITGIDMTPNTEIKCYGDTTAELTATITGGVPAYIYKWYNALDSDITLSNTNQVSNLGAGKYIVEVTDQENNILYGINEYTITQPDPLAITFTKTEVSCKNGNDGTINLTITGGSSDYNIVWNYDSANNNGKTNITDLPYGTYTVTVSDNNAVNCSITETINITEPANELAISENILPASGYGLSNGKITVQISGGTPTYTYKWFKDDTEIADQTTEVLDNQPAGSYKLVVTDSKNCTLEQTFTITEPLELKVNVSIAKVIDCFDGTGILKAAAVTGTGVPDAQGFYTYKWYNESGTLINTILNTEGTTGNITKGKYYVIVIDSNNNQTTSDLFEITQPTQIIVTTTNKQDVTCYDGNDGIVEIDVIGGTPDIVAGAPVYTYLWSNGSTDKNQYSLRKGTYSVSAYDGNLCVGTLSNIVIDQPQDFGFDLDKIVPTIPTAGNNDGSLHIEIVGGVAPYRYVCQDSNGNIIKDVTNSNLKQVDFTNLASSIFTISATDATGCTKSTEFDFNNNVLEINIAQSAEITCNNGKNASITAVVKGGFGIRTITWYKNNVKIPNESNALLSNLEIGTYYAIVKDFNKVEVTSNSIVITQPDPIVVTNTQKDASCLGYNDGAIYLTAAGGSNNFQYRYKSQDSGYGNWIAFNNLSATISNLKANVYDIQVQDSKGCNYTSIVNVQISEPKQLVITQKTITPTTGFGLSNGSINITVQGGTPTYNYKWFTSANAAVNGTTATASNLSAGKYYAIVTDAKGCSVTSELYEVKQPDLLVATITKINSVLCNGDKNASLRANVTGGISGYTYKWYSVPETGVLGTNITLGNLGIGTYYVEVTDSKNNISKSDLFTIDQPQQLDNTLSSDYTLCGDGKDWTITPAVTGGTKPYNYLWNTGAKTEILKNVSPGTYTVTVTDFNGCTISKSITVKAPLHLDATGVIKIPTCYGGSDATITMTTFGGQAPYQYLWNTGEKSSVLSNASAGDYTLKITDNKGCVMNYDFTIENPPKDVIYLGEDVTLCYDQSLTINATIDDDKATYLWTSDKGFKSTNAMITVSQAANYTVVVTNKLGCQATDTINISSQDSAISSEFAMSSQVFVNEKFIIVDISNPKADRIEWKLPPEAIVTTNNGDYAEMSFTKAGEYDITLNTEKGRCTSYQTKTILVTEGEYVDPDETDLQKKFDIKVYPNPSNGIFTVDATLDKVMPASVKVYNLNNNVVIDSKSGNGQDTYSFNFSLNGLPSGIYFVLFESQQGTKLRKLIIQ</sequence>
<evidence type="ECO:0000313" key="5">
    <source>
        <dbReference type="Proteomes" id="UP001447857"/>
    </source>
</evidence>
<organism evidence="4 5">
    <name type="scientific">Flavobacterium ginsenosidimutans</name>
    <dbReference type="NCBI Taxonomy" id="687844"/>
    <lineage>
        <taxon>Bacteria</taxon>
        <taxon>Pseudomonadati</taxon>
        <taxon>Bacteroidota</taxon>
        <taxon>Flavobacteriia</taxon>
        <taxon>Flavobacteriales</taxon>
        <taxon>Flavobacteriaceae</taxon>
        <taxon>Flavobacterium</taxon>
    </lineage>
</organism>
<dbReference type="Pfam" id="PF13573">
    <property type="entry name" value="SprB"/>
    <property type="match status" value="14"/>
</dbReference>
<dbReference type="PROSITE" id="PS50835">
    <property type="entry name" value="IG_LIKE"/>
    <property type="match status" value="1"/>
</dbReference>
<evidence type="ECO:0000259" key="3">
    <source>
        <dbReference type="PROSITE" id="PS50835"/>
    </source>
</evidence>
<evidence type="ECO:0000313" key="4">
    <source>
        <dbReference type="EMBL" id="WXK47873.1"/>
    </source>
</evidence>
<reference evidence="4 5" key="1">
    <citation type="submission" date="2024-02" db="EMBL/GenBank/DDBJ databases">
        <title>complete genome of Flavobacterium ginsenosidimutans Str. YTB16.</title>
        <authorList>
            <person name="Wang Q."/>
        </authorList>
    </citation>
    <scope>NUCLEOTIDE SEQUENCE [LARGE SCALE GENOMIC DNA]</scope>
    <source>
        <strain evidence="4 5">YTB16</strain>
    </source>
</reference>
<dbReference type="InterPro" id="IPR025667">
    <property type="entry name" value="SprB_repeat"/>
</dbReference>
<feature type="signal peptide" evidence="2">
    <location>
        <begin position="1"/>
        <end position="18"/>
    </location>
</feature>
<gene>
    <name evidence="4" type="ORF">V6624_12675</name>
</gene>
<feature type="chain" id="PRO_5046017412" evidence="2">
    <location>
        <begin position="19"/>
        <end position="2135"/>
    </location>
</feature>
<evidence type="ECO:0000256" key="1">
    <source>
        <dbReference type="ARBA" id="ARBA00022729"/>
    </source>
</evidence>
<keyword evidence="1 2" id="KW-0732">Signal</keyword>
<dbReference type="Pfam" id="PF18962">
    <property type="entry name" value="Por_Secre_tail"/>
    <property type="match status" value="1"/>
</dbReference>
<accession>A0ABZ2Q6E3</accession>
<dbReference type="Gene3D" id="2.60.40.740">
    <property type="match status" value="3"/>
</dbReference>
<dbReference type="InterPro" id="IPR007110">
    <property type="entry name" value="Ig-like_dom"/>
</dbReference>